<organism evidence="2 3">
    <name type="scientific">Hebeloma cylindrosporum</name>
    <dbReference type="NCBI Taxonomy" id="76867"/>
    <lineage>
        <taxon>Eukaryota</taxon>
        <taxon>Fungi</taxon>
        <taxon>Dikarya</taxon>
        <taxon>Basidiomycota</taxon>
        <taxon>Agaricomycotina</taxon>
        <taxon>Agaricomycetes</taxon>
        <taxon>Agaricomycetidae</taxon>
        <taxon>Agaricales</taxon>
        <taxon>Agaricineae</taxon>
        <taxon>Hymenogastraceae</taxon>
        <taxon>Hebeloma</taxon>
    </lineage>
</organism>
<reference evidence="2 3" key="1">
    <citation type="submission" date="2014-04" db="EMBL/GenBank/DDBJ databases">
        <authorList>
            <consortium name="DOE Joint Genome Institute"/>
            <person name="Kuo A."/>
            <person name="Gay G."/>
            <person name="Dore J."/>
            <person name="Kohler A."/>
            <person name="Nagy L.G."/>
            <person name="Floudas D."/>
            <person name="Copeland A."/>
            <person name="Barry K.W."/>
            <person name="Cichocki N."/>
            <person name="Veneault-Fourrey C."/>
            <person name="LaButti K."/>
            <person name="Lindquist E.A."/>
            <person name="Lipzen A."/>
            <person name="Lundell T."/>
            <person name="Morin E."/>
            <person name="Murat C."/>
            <person name="Sun H."/>
            <person name="Tunlid A."/>
            <person name="Henrissat B."/>
            <person name="Grigoriev I.V."/>
            <person name="Hibbett D.S."/>
            <person name="Martin F."/>
            <person name="Nordberg H.P."/>
            <person name="Cantor M.N."/>
            <person name="Hua S.X."/>
        </authorList>
    </citation>
    <scope>NUCLEOTIDE SEQUENCE [LARGE SCALE GENOMIC DNA]</scope>
    <source>
        <strain evidence="3">h7</strain>
    </source>
</reference>
<dbReference type="STRING" id="686832.A0A0C2YD46"/>
<dbReference type="HOGENOM" id="CLU_403894_0_0_1"/>
<accession>A0A0C2YD46</accession>
<name>A0A0C2YD46_HEBCY</name>
<dbReference type="OrthoDB" id="3219396at2759"/>
<evidence type="ECO:0000259" key="1">
    <source>
        <dbReference type="PROSITE" id="PS50181"/>
    </source>
</evidence>
<reference evidence="3" key="2">
    <citation type="submission" date="2015-01" db="EMBL/GenBank/DDBJ databases">
        <title>Evolutionary Origins and Diversification of the Mycorrhizal Mutualists.</title>
        <authorList>
            <consortium name="DOE Joint Genome Institute"/>
            <consortium name="Mycorrhizal Genomics Consortium"/>
            <person name="Kohler A."/>
            <person name="Kuo A."/>
            <person name="Nagy L.G."/>
            <person name="Floudas D."/>
            <person name="Copeland A."/>
            <person name="Barry K.W."/>
            <person name="Cichocki N."/>
            <person name="Veneault-Fourrey C."/>
            <person name="LaButti K."/>
            <person name="Lindquist E.A."/>
            <person name="Lipzen A."/>
            <person name="Lundell T."/>
            <person name="Morin E."/>
            <person name="Murat C."/>
            <person name="Riley R."/>
            <person name="Ohm R."/>
            <person name="Sun H."/>
            <person name="Tunlid A."/>
            <person name="Henrissat B."/>
            <person name="Grigoriev I.V."/>
            <person name="Hibbett D.S."/>
            <person name="Martin F."/>
        </authorList>
    </citation>
    <scope>NUCLEOTIDE SEQUENCE [LARGE SCALE GENOMIC DNA]</scope>
    <source>
        <strain evidence="3">h7</strain>
    </source>
</reference>
<dbReference type="Proteomes" id="UP000053424">
    <property type="component" value="Unassembled WGS sequence"/>
</dbReference>
<protein>
    <recommendedName>
        <fullName evidence="1">F-box domain-containing protein</fullName>
    </recommendedName>
</protein>
<dbReference type="SUPFAM" id="SSF81383">
    <property type="entry name" value="F-box domain"/>
    <property type="match status" value="1"/>
</dbReference>
<proteinExistence type="predicted"/>
<dbReference type="InterPro" id="IPR036047">
    <property type="entry name" value="F-box-like_dom_sf"/>
</dbReference>
<gene>
    <name evidence="2" type="ORF">M413DRAFT_208092</name>
</gene>
<dbReference type="EMBL" id="KN831769">
    <property type="protein sequence ID" value="KIM47723.1"/>
    <property type="molecule type" value="Genomic_DNA"/>
</dbReference>
<evidence type="ECO:0000313" key="3">
    <source>
        <dbReference type="Proteomes" id="UP000053424"/>
    </source>
</evidence>
<sequence>MDAIPDTCLSIYRSMFEYSRTLVWKLTGWPGSPILLLGSDPNILTDHIIPHLKVEDVLSLRMTNKAFYLITYEPIIWKRFLERIHAPVVQLRPTLKFNDPVHGCEIEPIVMRAIAMENAWRTGHTKLKKEEMLMANFKVVDLKLLPGGNFLVASVKDRANFRFYIHLYALDVVSGSRLLARYPVPHKAFDIQAKYMDHQGKPGIMISFSTRKFTHGVPYNLQNDLANFSSRCRFDSVHPLTYYSYVIHMHLNPVEILIHPDMDIKRRKVEYVQITQALPRPFINVARFESQDEEIYCPSLFLNSDGVPFHAYAIGPDKIRIINLRTYQTLLLNFRDNEDFHGLVCYLFLPFILWTLTYFQPHRIRAFRYLPRQHGLLLARTVTEIPGSDKAFVIEIYNLDRHAVGNHQISADKSWCCPIPWELSLEVVIADPEMYTKREGSDHPDLRPEEKSCPTLWIFARSRKPMGIVYWWVRPTSHPDRYDDVDAVSHFHWNERRHEMMLPGSARNLLVEMENEILEATPLNTLRRFHWPRFKPQFRNDNLHEPIYNRQKETHFAFTDIPSHGLAADVNGEGGLATITWDELSGKICLASDKTDQIRVYDFVPLIEPRRRLAYGWRKNRIPPTLS</sequence>
<dbReference type="InterPro" id="IPR001810">
    <property type="entry name" value="F-box_dom"/>
</dbReference>
<feature type="domain" description="F-box" evidence="1">
    <location>
        <begin position="34"/>
        <end position="80"/>
    </location>
</feature>
<keyword evidence="3" id="KW-1185">Reference proteome</keyword>
<dbReference type="PROSITE" id="PS50181">
    <property type="entry name" value="FBOX"/>
    <property type="match status" value="1"/>
</dbReference>
<evidence type="ECO:0000313" key="2">
    <source>
        <dbReference type="EMBL" id="KIM47723.1"/>
    </source>
</evidence>
<dbReference type="AlphaFoldDB" id="A0A0C2YD46"/>